<feature type="domain" description="Peptidase S1" evidence="8">
    <location>
        <begin position="1"/>
        <end position="166"/>
    </location>
</feature>
<sequence length="210" mass="22096">MPVFVSKVIVHPNYNSKTNDNDIALLRLSSSVTFTDYILPVCLAASDSTVGAGTTCWVTGWGDTQSGVPLAPPGTLQEVSMPIVSNSDCNSDYNGGITNNMMCAGLPQGGKDSCQGDSGGPLVIKSNITWIQAGVVSFGEGCAQPNLPGVYARVSQYQDWISSQISSNNEPGFVTVQSSSNILAKGPAHFMCLSLLLSILHVIFSLFVLS</sequence>
<proteinExistence type="predicted"/>
<keyword evidence="10" id="KW-1185">Reference proteome</keyword>
<evidence type="ECO:0000313" key="10">
    <source>
        <dbReference type="Proteomes" id="UP000503349"/>
    </source>
</evidence>
<reference evidence="10" key="2">
    <citation type="submission" date="2019-02" db="EMBL/GenBank/DDBJ databases">
        <title>Opniocepnalus argus Var Kimnra genome.</title>
        <authorList>
            <person name="Zhou C."/>
            <person name="Xiao S."/>
        </authorList>
    </citation>
    <scope>NUCLEOTIDE SEQUENCE [LARGE SCALE GENOMIC DNA]</scope>
</reference>
<evidence type="ECO:0000256" key="1">
    <source>
        <dbReference type="ARBA" id="ARBA00022670"/>
    </source>
</evidence>
<dbReference type="InterPro" id="IPR043504">
    <property type="entry name" value="Peptidase_S1_PA_chymotrypsin"/>
</dbReference>
<keyword evidence="6" id="KW-0325">Glycoprotein</keyword>
<evidence type="ECO:0000256" key="5">
    <source>
        <dbReference type="ARBA" id="ARBA00023157"/>
    </source>
</evidence>
<dbReference type="PROSITE" id="PS00135">
    <property type="entry name" value="TRYPSIN_SER"/>
    <property type="match status" value="1"/>
</dbReference>
<dbReference type="SMART" id="SM00020">
    <property type="entry name" value="Tryp_SPc"/>
    <property type="match status" value="1"/>
</dbReference>
<dbReference type="EMBL" id="CM015726">
    <property type="protein sequence ID" value="KAF3699712.1"/>
    <property type="molecule type" value="Genomic_DNA"/>
</dbReference>
<dbReference type="InterPro" id="IPR001314">
    <property type="entry name" value="Peptidase_S1A"/>
</dbReference>
<dbReference type="FunFam" id="2.40.10.10:FF:000024">
    <property type="entry name" value="Serine protease 53"/>
    <property type="match status" value="1"/>
</dbReference>
<dbReference type="GO" id="GO:0004252">
    <property type="term" value="F:serine-type endopeptidase activity"/>
    <property type="evidence" value="ECO:0007669"/>
    <property type="project" value="InterPro"/>
</dbReference>
<name>A0A6G1QAZ6_CHAAH</name>
<keyword evidence="5" id="KW-1015">Disulfide bond</keyword>
<dbReference type="AlphaFoldDB" id="A0A6G1QAZ6"/>
<reference evidence="9 10" key="1">
    <citation type="submission" date="2019-02" db="EMBL/GenBank/DDBJ databases">
        <title>Opniocepnalus argus genome.</title>
        <authorList>
            <person name="Zhou C."/>
            <person name="Xiao S."/>
        </authorList>
    </citation>
    <scope>NUCLEOTIDE SEQUENCE [LARGE SCALE GENOMIC DNA]</scope>
    <source>
        <strain evidence="9">OARG1902GOOAL</strain>
        <tissue evidence="9">Muscle</tissue>
    </source>
</reference>
<dbReference type="PANTHER" id="PTHR24253">
    <property type="entry name" value="TRANSMEMBRANE PROTEASE SERINE"/>
    <property type="match status" value="1"/>
</dbReference>
<dbReference type="Gene3D" id="2.40.10.10">
    <property type="entry name" value="Trypsin-like serine proteases"/>
    <property type="match status" value="2"/>
</dbReference>
<keyword evidence="7" id="KW-0812">Transmembrane</keyword>
<keyword evidence="3" id="KW-0378">Hydrolase</keyword>
<keyword evidence="4" id="KW-0720">Serine protease</keyword>
<dbReference type="PRINTS" id="PR00722">
    <property type="entry name" value="CHYMOTRYPSIN"/>
</dbReference>
<evidence type="ECO:0000256" key="7">
    <source>
        <dbReference type="SAM" id="Phobius"/>
    </source>
</evidence>
<evidence type="ECO:0000256" key="2">
    <source>
        <dbReference type="ARBA" id="ARBA00022729"/>
    </source>
</evidence>
<gene>
    <name evidence="9" type="ORF">EXN66_Car015399</name>
</gene>
<dbReference type="Pfam" id="PF00089">
    <property type="entry name" value="Trypsin"/>
    <property type="match status" value="1"/>
</dbReference>
<keyword evidence="7" id="KW-0472">Membrane</keyword>
<evidence type="ECO:0000259" key="8">
    <source>
        <dbReference type="PROSITE" id="PS50240"/>
    </source>
</evidence>
<evidence type="ECO:0000313" key="9">
    <source>
        <dbReference type="EMBL" id="KAF3699712.1"/>
    </source>
</evidence>
<feature type="transmembrane region" description="Helical" evidence="7">
    <location>
        <begin position="188"/>
        <end position="209"/>
    </location>
</feature>
<dbReference type="CDD" id="cd00190">
    <property type="entry name" value="Tryp_SPc"/>
    <property type="match status" value="1"/>
</dbReference>
<dbReference type="GO" id="GO:0006508">
    <property type="term" value="P:proteolysis"/>
    <property type="evidence" value="ECO:0007669"/>
    <property type="project" value="UniProtKB-KW"/>
</dbReference>
<keyword evidence="7" id="KW-1133">Transmembrane helix</keyword>
<dbReference type="InterPro" id="IPR001254">
    <property type="entry name" value="Trypsin_dom"/>
</dbReference>
<dbReference type="SUPFAM" id="SSF50494">
    <property type="entry name" value="Trypsin-like serine proteases"/>
    <property type="match status" value="1"/>
</dbReference>
<dbReference type="InterPro" id="IPR033116">
    <property type="entry name" value="TRYPSIN_SER"/>
</dbReference>
<keyword evidence="2" id="KW-0732">Signal</keyword>
<dbReference type="PROSITE" id="PS50240">
    <property type="entry name" value="TRYPSIN_DOM"/>
    <property type="match status" value="1"/>
</dbReference>
<evidence type="ECO:0000256" key="3">
    <source>
        <dbReference type="ARBA" id="ARBA00022801"/>
    </source>
</evidence>
<dbReference type="PANTHER" id="PTHR24253:SF144">
    <property type="entry name" value="CHYMOTRYPSIN-LIKE PROTEASE CTRL-1-RELATED"/>
    <property type="match status" value="1"/>
</dbReference>
<keyword evidence="1" id="KW-0645">Protease</keyword>
<accession>A0A6G1QAZ6</accession>
<protein>
    <submittedName>
        <fullName evidence="9">Tryptase</fullName>
    </submittedName>
</protein>
<evidence type="ECO:0000256" key="4">
    <source>
        <dbReference type="ARBA" id="ARBA00022825"/>
    </source>
</evidence>
<evidence type="ECO:0000256" key="6">
    <source>
        <dbReference type="ARBA" id="ARBA00023180"/>
    </source>
</evidence>
<organism evidence="9 10">
    <name type="scientific">Channa argus</name>
    <name type="common">Northern snakehead</name>
    <name type="synonym">Ophicephalus argus</name>
    <dbReference type="NCBI Taxonomy" id="215402"/>
    <lineage>
        <taxon>Eukaryota</taxon>
        <taxon>Metazoa</taxon>
        <taxon>Chordata</taxon>
        <taxon>Craniata</taxon>
        <taxon>Vertebrata</taxon>
        <taxon>Euteleostomi</taxon>
        <taxon>Actinopterygii</taxon>
        <taxon>Neopterygii</taxon>
        <taxon>Teleostei</taxon>
        <taxon>Neoteleostei</taxon>
        <taxon>Acanthomorphata</taxon>
        <taxon>Anabantaria</taxon>
        <taxon>Anabantiformes</taxon>
        <taxon>Channoidei</taxon>
        <taxon>Channidae</taxon>
        <taxon>Channa</taxon>
    </lineage>
</organism>
<dbReference type="InterPro" id="IPR009003">
    <property type="entry name" value="Peptidase_S1_PA"/>
</dbReference>
<dbReference type="Proteomes" id="UP000503349">
    <property type="component" value="Chromosome 15"/>
</dbReference>